<feature type="compositionally biased region" description="Low complexity" evidence="1">
    <location>
        <begin position="14"/>
        <end position="35"/>
    </location>
</feature>
<proteinExistence type="predicted"/>
<name>A0A0L6VVC0_9BASI</name>
<keyword evidence="3" id="KW-1185">Reference proteome</keyword>
<evidence type="ECO:0000313" key="3">
    <source>
        <dbReference type="Proteomes" id="UP000037035"/>
    </source>
</evidence>
<feature type="region of interest" description="Disordered" evidence="1">
    <location>
        <begin position="1"/>
        <end position="64"/>
    </location>
</feature>
<dbReference type="AlphaFoldDB" id="A0A0L6VVC0"/>
<dbReference type="Proteomes" id="UP000037035">
    <property type="component" value="Unassembled WGS sequence"/>
</dbReference>
<organism evidence="2 3">
    <name type="scientific">Puccinia sorghi</name>
    <dbReference type="NCBI Taxonomy" id="27349"/>
    <lineage>
        <taxon>Eukaryota</taxon>
        <taxon>Fungi</taxon>
        <taxon>Dikarya</taxon>
        <taxon>Basidiomycota</taxon>
        <taxon>Pucciniomycotina</taxon>
        <taxon>Pucciniomycetes</taxon>
        <taxon>Pucciniales</taxon>
        <taxon>Pucciniaceae</taxon>
        <taxon>Puccinia</taxon>
    </lineage>
</organism>
<accession>A0A0L6VVC0</accession>
<evidence type="ECO:0000313" key="2">
    <source>
        <dbReference type="EMBL" id="KNZ64718.1"/>
    </source>
</evidence>
<protein>
    <submittedName>
        <fullName evidence="2">Uncharacterized protein</fullName>
    </submittedName>
</protein>
<dbReference type="VEuPathDB" id="FungiDB:VP01_10003g1"/>
<evidence type="ECO:0000256" key="1">
    <source>
        <dbReference type="SAM" id="MobiDB-lite"/>
    </source>
</evidence>
<reference evidence="2 3" key="1">
    <citation type="submission" date="2015-08" db="EMBL/GenBank/DDBJ databases">
        <title>Next Generation Sequencing and Analysis of the Genome of Puccinia sorghi L Schw, the Causal Agent of Maize Common Rust.</title>
        <authorList>
            <person name="Rochi L."/>
            <person name="Burguener G."/>
            <person name="Darino M."/>
            <person name="Turjanski A."/>
            <person name="Kreff E."/>
            <person name="Dieguez M.J."/>
            <person name="Sacco F."/>
        </authorList>
    </citation>
    <scope>NUCLEOTIDE SEQUENCE [LARGE SCALE GENOMIC DNA]</scope>
    <source>
        <strain evidence="2 3">RO10H11247</strain>
    </source>
</reference>
<feature type="compositionally biased region" description="Basic and acidic residues" evidence="1">
    <location>
        <begin position="43"/>
        <end position="54"/>
    </location>
</feature>
<dbReference type="EMBL" id="LAVV01000004">
    <property type="protein sequence ID" value="KNZ64718.1"/>
    <property type="molecule type" value="Genomic_DNA"/>
</dbReference>
<comment type="caution">
    <text evidence="2">The sequence shown here is derived from an EMBL/GenBank/DDBJ whole genome shotgun (WGS) entry which is preliminary data.</text>
</comment>
<feature type="non-terminal residue" evidence="2">
    <location>
        <position position="157"/>
    </location>
</feature>
<gene>
    <name evidence="2" type="ORF">VP01_10003g1</name>
</gene>
<sequence>MAKIKKKNKPAAPPASTSASQPQPSPSPALANQPSTQALTSGKQKEKGKEKPEPTPHCFVDSTLPVDVSTPVSAISAGRGPASSKLGTLMHDMVYQLFFWVMNEKNKVQDGSHYKLAESLSPELMVAPRLGSFHPLLKASPRLVQVGYPDCFWNNKV</sequence>